<evidence type="ECO:0000313" key="7">
    <source>
        <dbReference type="Proteomes" id="UP000252023"/>
    </source>
</evidence>
<evidence type="ECO:0000313" key="6">
    <source>
        <dbReference type="EMBL" id="AXC50748.1"/>
    </source>
</evidence>
<evidence type="ECO:0000256" key="1">
    <source>
        <dbReference type="ARBA" id="ARBA00010062"/>
    </source>
</evidence>
<accession>A0A344PMZ3</accession>
<feature type="chain" id="PRO_5017013126" evidence="4">
    <location>
        <begin position="28"/>
        <end position="398"/>
    </location>
</feature>
<keyword evidence="7" id="KW-1185">Reference proteome</keyword>
<dbReference type="Proteomes" id="UP000252023">
    <property type="component" value="Chromosome"/>
</dbReference>
<feature type="domain" description="Leucine-binding protein" evidence="5">
    <location>
        <begin position="31"/>
        <end position="376"/>
    </location>
</feature>
<sequence>MIRTGSAIGFWAALTVGASTFAPAALARDGEVKIGFAVAQSGWMQAYDEGATNAAIMAMDEINAKGGLLGKKLVPEIRDTRTDVARTAQVAQELLSMDVPMMLVSCDFDLGAPAALAAESAGKISIFLCAADFKAGAQGIGPHSYSAASVGNTEGATIAEWAYSKFNMRKPFTLLDVTIQYDRGLCSGFEWMAPQLEGVQIVGADTFENGDTSIAAQISRIKAANPDAIMLCSYMPGAASAMRQIRAAGITVPILAGTSMDGEDWISSAPGLSGFYGLARGSIRGDDPNPAVNEFVKKYAARFGAAPVSQSTFDGYVAIELWAKAVEKAGTFDADAVVKVMDSFKDEPTLLGPRTFTPDFHIQTQIPFLVTEVSDGKSKVIDTAKLSKVIPLEVFMQQ</sequence>
<gene>
    <name evidence="6" type="ORF">DRW48_14625</name>
</gene>
<dbReference type="InterPro" id="IPR051010">
    <property type="entry name" value="BCAA_transport"/>
</dbReference>
<name>A0A344PMZ3_9RHOB</name>
<dbReference type="GO" id="GO:0006865">
    <property type="term" value="P:amino acid transport"/>
    <property type="evidence" value="ECO:0007669"/>
    <property type="project" value="UniProtKB-KW"/>
</dbReference>
<dbReference type="PANTHER" id="PTHR30483">
    <property type="entry name" value="LEUCINE-SPECIFIC-BINDING PROTEIN"/>
    <property type="match status" value="1"/>
</dbReference>
<dbReference type="KEGG" id="pars:DRW48_14625"/>
<organism evidence="6 7">
    <name type="scientific">Paracoccus suum</name>
    <dbReference type="NCBI Taxonomy" id="2259340"/>
    <lineage>
        <taxon>Bacteria</taxon>
        <taxon>Pseudomonadati</taxon>
        <taxon>Pseudomonadota</taxon>
        <taxon>Alphaproteobacteria</taxon>
        <taxon>Rhodobacterales</taxon>
        <taxon>Paracoccaceae</taxon>
        <taxon>Paracoccus</taxon>
    </lineage>
</organism>
<keyword evidence="2 4" id="KW-0732">Signal</keyword>
<comment type="similarity">
    <text evidence="1">Belongs to the leucine-binding protein family.</text>
</comment>
<reference evidence="7" key="1">
    <citation type="submission" date="2018-07" db="EMBL/GenBank/DDBJ databases">
        <title>Genome sequencing of Paracoccus sp. SC2-6.</title>
        <authorList>
            <person name="Heo J."/>
            <person name="Kim S.-J."/>
            <person name="Kwon S.-W."/>
        </authorList>
    </citation>
    <scope>NUCLEOTIDE SEQUENCE [LARGE SCALE GENOMIC DNA]</scope>
    <source>
        <strain evidence="7">SC2-6</strain>
    </source>
</reference>
<dbReference type="EMBL" id="CP030918">
    <property type="protein sequence ID" value="AXC50748.1"/>
    <property type="molecule type" value="Genomic_DNA"/>
</dbReference>
<protein>
    <submittedName>
        <fullName evidence="6">ABC transporter substrate-binding protein</fullName>
    </submittedName>
</protein>
<dbReference type="SUPFAM" id="SSF53822">
    <property type="entry name" value="Periplasmic binding protein-like I"/>
    <property type="match status" value="1"/>
</dbReference>
<dbReference type="PANTHER" id="PTHR30483:SF6">
    <property type="entry name" value="PERIPLASMIC BINDING PROTEIN OF ABC TRANSPORTER FOR NATURAL AMINO ACIDS"/>
    <property type="match status" value="1"/>
</dbReference>
<proteinExistence type="inferred from homology"/>
<dbReference type="RefSeq" id="WP_114077065.1">
    <property type="nucleotide sequence ID" value="NZ_CP030918.1"/>
</dbReference>
<dbReference type="InterPro" id="IPR028081">
    <property type="entry name" value="Leu-bd"/>
</dbReference>
<evidence type="ECO:0000256" key="3">
    <source>
        <dbReference type="ARBA" id="ARBA00022970"/>
    </source>
</evidence>
<dbReference type="Pfam" id="PF13458">
    <property type="entry name" value="Peripla_BP_6"/>
    <property type="match status" value="1"/>
</dbReference>
<evidence type="ECO:0000259" key="5">
    <source>
        <dbReference type="Pfam" id="PF13458"/>
    </source>
</evidence>
<evidence type="ECO:0000256" key="2">
    <source>
        <dbReference type="ARBA" id="ARBA00022729"/>
    </source>
</evidence>
<dbReference type="InterPro" id="IPR028082">
    <property type="entry name" value="Peripla_BP_I"/>
</dbReference>
<keyword evidence="3" id="KW-0813">Transport</keyword>
<dbReference type="OrthoDB" id="9802022at2"/>
<feature type="signal peptide" evidence="4">
    <location>
        <begin position="1"/>
        <end position="27"/>
    </location>
</feature>
<evidence type="ECO:0000256" key="4">
    <source>
        <dbReference type="SAM" id="SignalP"/>
    </source>
</evidence>
<dbReference type="Gene3D" id="3.40.50.2300">
    <property type="match status" value="2"/>
</dbReference>
<dbReference type="AlphaFoldDB" id="A0A344PMZ3"/>
<keyword evidence="3" id="KW-0029">Amino-acid transport</keyword>